<reference evidence="12" key="1">
    <citation type="journal article" date="2014" name="Int. J. Syst. Evol. Microbiol.">
        <title>Complete genome sequence of Corynebacterium casei LMG S-19264T (=DSM 44701T), isolated from a smear-ripened cheese.</title>
        <authorList>
            <consortium name="US DOE Joint Genome Institute (JGI-PGF)"/>
            <person name="Walter F."/>
            <person name="Albersmeier A."/>
            <person name="Kalinowski J."/>
            <person name="Ruckert C."/>
        </authorList>
    </citation>
    <scope>NUCLEOTIDE SEQUENCE</scope>
    <source>
        <strain evidence="12">CGMCC 1.12360</strain>
    </source>
</reference>
<dbReference type="HAMAP" id="MF_00255">
    <property type="entry name" value="Gly_tRNA_synth_beta"/>
    <property type="match status" value="1"/>
</dbReference>
<sequence>MGKDILFEIGLEELPARFIDDAEKQLRTKTKQWFEENRISYQRITSYSTPRRLAVLIEQAVEEQETVEEEVKGPSLKVAQTEDGAWSKAAVGFTKGQGMTVDDIYTKEVKGVSYIYVKKRIDGKKTKELLPAFKEIIEGIQFGKNMRWSTESLRYARPIRWLVALYGEEIIPFEIASVPTDRITYGHRFLGKKVSLNNPKDYENVMEKQYVIVNAEDRKKRILDSIRELEINHDVVIPVDDSLLHEVCNLVEYPTAFVGSFDERFLNLPEEVLITSMKEHQRYFPVKTKEGQLLPKFIGVRNGNDKKLDTVVKGNEKVLRARLSDAEFFFEEDLKKPIDYYVERLEKVVFQEKLGTYMEKVKRVQSIAVQTASLINQESCFLQKTERAAMISKFDLMTNMVQEFTELQGIIGEKYAAIYGEEDDIAASIREHYMPINANGKLPDTMLGSILSVADKMDTVVGCISVGLIPTGSQDPYGLRRQATGILRILEENNWDISLETILEIALQQYQDNKYIENTEDVKKSLHEFFQQRATFILREKQIEQDVIHAVLDKEIGLFNYAEEKALLLSQKRHDSDFKRTQEALVRVLNIAKKTEETEVDTDYLQTESERALFRSYLEAKENYDEGKREKNANKALQALTELTEPIHAFFDHNMVMAEDENLKRNRLALLNRIAKLTNDFANLSIIEWKQHQ</sequence>
<dbReference type="InterPro" id="IPR015944">
    <property type="entry name" value="Gly-tRNA-synth_bsu"/>
</dbReference>
<evidence type="ECO:0000256" key="2">
    <source>
        <dbReference type="ARBA" id="ARBA00008226"/>
    </source>
</evidence>
<evidence type="ECO:0000256" key="8">
    <source>
        <dbReference type="ARBA" id="ARBA00023146"/>
    </source>
</evidence>
<accession>A0A8J2TQ89</accession>
<evidence type="ECO:0000259" key="11">
    <source>
        <dbReference type="Pfam" id="PF05746"/>
    </source>
</evidence>
<comment type="caution">
    <text evidence="12">The sequence shown here is derived from an EMBL/GenBank/DDBJ whole genome shotgun (WGS) entry which is preliminary data.</text>
</comment>
<reference evidence="12" key="2">
    <citation type="submission" date="2020-09" db="EMBL/GenBank/DDBJ databases">
        <authorList>
            <person name="Sun Q."/>
            <person name="Zhou Y."/>
        </authorList>
    </citation>
    <scope>NUCLEOTIDE SEQUENCE</scope>
    <source>
        <strain evidence="12">CGMCC 1.12360</strain>
    </source>
</reference>
<dbReference type="GO" id="GO:0005829">
    <property type="term" value="C:cytosol"/>
    <property type="evidence" value="ECO:0007669"/>
    <property type="project" value="TreeGrafter"/>
</dbReference>
<dbReference type="GO" id="GO:0006420">
    <property type="term" value="P:arginyl-tRNA aminoacylation"/>
    <property type="evidence" value="ECO:0007669"/>
    <property type="project" value="InterPro"/>
</dbReference>
<dbReference type="InterPro" id="IPR006194">
    <property type="entry name" value="Gly-tRNA-synth_heterodimer"/>
</dbReference>
<keyword evidence="13" id="KW-1185">Reference proteome</keyword>
<comment type="catalytic activity">
    <reaction evidence="9 10">
        <text>tRNA(Gly) + glycine + ATP = glycyl-tRNA(Gly) + AMP + diphosphate</text>
        <dbReference type="Rhea" id="RHEA:16013"/>
        <dbReference type="Rhea" id="RHEA-COMP:9664"/>
        <dbReference type="Rhea" id="RHEA-COMP:9683"/>
        <dbReference type="ChEBI" id="CHEBI:30616"/>
        <dbReference type="ChEBI" id="CHEBI:33019"/>
        <dbReference type="ChEBI" id="CHEBI:57305"/>
        <dbReference type="ChEBI" id="CHEBI:78442"/>
        <dbReference type="ChEBI" id="CHEBI:78522"/>
        <dbReference type="ChEBI" id="CHEBI:456215"/>
        <dbReference type="EC" id="6.1.1.14"/>
    </reaction>
</comment>
<name>A0A8J2TQ89_9BACI</name>
<dbReference type="Pfam" id="PF02092">
    <property type="entry name" value="tRNA_synt_2f"/>
    <property type="match status" value="1"/>
</dbReference>
<organism evidence="12 13">
    <name type="scientific">Compostibacillus humi</name>
    <dbReference type="NCBI Taxonomy" id="1245525"/>
    <lineage>
        <taxon>Bacteria</taxon>
        <taxon>Bacillati</taxon>
        <taxon>Bacillota</taxon>
        <taxon>Bacilli</taxon>
        <taxon>Bacillales</taxon>
        <taxon>Bacillaceae</taxon>
        <taxon>Compostibacillus</taxon>
    </lineage>
</organism>
<evidence type="ECO:0000256" key="9">
    <source>
        <dbReference type="ARBA" id="ARBA00047937"/>
    </source>
</evidence>
<feature type="domain" description="DALR anticodon binding" evidence="11">
    <location>
        <begin position="582"/>
        <end position="676"/>
    </location>
</feature>
<keyword evidence="7 10" id="KW-0648">Protein biosynthesis</keyword>
<keyword evidence="5 10" id="KW-0547">Nucleotide-binding</keyword>
<evidence type="ECO:0000313" key="12">
    <source>
        <dbReference type="EMBL" id="GFZ81874.1"/>
    </source>
</evidence>
<dbReference type="EMBL" id="BMEV01000046">
    <property type="protein sequence ID" value="GFZ81874.1"/>
    <property type="molecule type" value="Genomic_DNA"/>
</dbReference>
<dbReference type="Gene3D" id="1.10.730.10">
    <property type="entry name" value="Isoleucyl-tRNA Synthetase, Domain 1"/>
    <property type="match status" value="1"/>
</dbReference>
<protein>
    <recommendedName>
        <fullName evidence="10">Glycine--tRNA ligase beta subunit</fullName>
        <ecNumber evidence="10">6.1.1.14</ecNumber>
    </recommendedName>
    <alternativeName>
        <fullName evidence="10">Glycyl-tRNA synthetase beta subunit</fullName>
        <shortName evidence="10">GlyRS</shortName>
    </alternativeName>
</protein>
<evidence type="ECO:0000256" key="7">
    <source>
        <dbReference type="ARBA" id="ARBA00022917"/>
    </source>
</evidence>
<dbReference type="GO" id="GO:0006426">
    <property type="term" value="P:glycyl-tRNA aminoacylation"/>
    <property type="evidence" value="ECO:0007669"/>
    <property type="project" value="UniProtKB-UniRule"/>
</dbReference>
<dbReference type="EC" id="6.1.1.14" evidence="10"/>
<dbReference type="RefSeq" id="WP_188392591.1">
    <property type="nucleotide sequence ID" value="NZ_BMEV01000046.1"/>
</dbReference>
<evidence type="ECO:0000256" key="6">
    <source>
        <dbReference type="ARBA" id="ARBA00022840"/>
    </source>
</evidence>
<proteinExistence type="inferred from homology"/>
<keyword evidence="3 10" id="KW-0963">Cytoplasm</keyword>
<keyword evidence="8 10" id="KW-0030">Aminoacyl-tRNA synthetase</keyword>
<dbReference type="PANTHER" id="PTHR30075">
    <property type="entry name" value="GLYCYL-TRNA SYNTHETASE"/>
    <property type="match status" value="1"/>
</dbReference>
<comment type="subunit">
    <text evidence="10">Tetramer of two alpha and two beta subunits.</text>
</comment>
<dbReference type="Pfam" id="PF05746">
    <property type="entry name" value="DALR_1"/>
    <property type="match status" value="1"/>
</dbReference>
<dbReference type="InterPro" id="IPR008909">
    <property type="entry name" value="DALR_anticod-bd"/>
</dbReference>
<dbReference type="GO" id="GO:0004820">
    <property type="term" value="F:glycine-tRNA ligase activity"/>
    <property type="evidence" value="ECO:0007669"/>
    <property type="project" value="UniProtKB-UniRule"/>
</dbReference>
<evidence type="ECO:0000256" key="4">
    <source>
        <dbReference type="ARBA" id="ARBA00022598"/>
    </source>
</evidence>
<gene>
    <name evidence="10 12" type="primary">glyS</name>
    <name evidence="12" type="ORF">GCM10010978_23370</name>
</gene>
<dbReference type="PRINTS" id="PR01045">
    <property type="entry name" value="TRNASYNTHGB"/>
</dbReference>
<keyword evidence="6 10" id="KW-0067">ATP-binding</keyword>
<dbReference type="GO" id="GO:0005524">
    <property type="term" value="F:ATP binding"/>
    <property type="evidence" value="ECO:0007669"/>
    <property type="project" value="UniProtKB-UniRule"/>
</dbReference>
<dbReference type="AlphaFoldDB" id="A0A8J2TQ89"/>
<dbReference type="PROSITE" id="PS50861">
    <property type="entry name" value="AA_TRNA_LIGASE_II_GLYAB"/>
    <property type="match status" value="1"/>
</dbReference>
<keyword evidence="4 10" id="KW-0436">Ligase</keyword>
<evidence type="ECO:0000256" key="5">
    <source>
        <dbReference type="ARBA" id="ARBA00022741"/>
    </source>
</evidence>
<evidence type="ECO:0000313" key="13">
    <source>
        <dbReference type="Proteomes" id="UP000602050"/>
    </source>
</evidence>
<evidence type="ECO:0000256" key="10">
    <source>
        <dbReference type="HAMAP-Rule" id="MF_00255"/>
    </source>
</evidence>
<comment type="similarity">
    <text evidence="2 10">Belongs to the class-II aminoacyl-tRNA synthetase family.</text>
</comment>
<dbReference type="PANTHER" id="PTHR30075:SF2">
    <property type="entry name" value="GLYCINE--TRNA LIGASE, CHLOROPLASTIC_MITOCHONDRIAL 2"/>
    <property type="match status" value="1"/>
</dbReference>
<dbReference type="NCBIfam" id="TIGR00211">
    <property type="entry name" value="glyS"/>
    <property type="match status" value="1"/>
</dbReference>
<dbReference type="GO" id="GO:0004814">
    <property type="term" value="F:arginine-tRNA ligase activity"/>
    <property type="evidence" value="ECO:0007669"/>
    <property type="project" value="InterPro"/>
</dbReference>
<dbReference type="SUPFAM" id="SSF109604">
    <property type="entry name" value="HD-domain/PDEase-like"/>
    <property type="match status" value="1"/>
</dbReference>
<dbReference type="Proteomes" id="UP000602050">
    <property type="component" value="Unassembled WGS sequence"/>
</dbReference>
<evidence type="ECO:0000256" key="3">
    <source>
        <dbReference type="ARBA" id="ARBA00022490"/>
    </source>
</evidence>
<evidence type="ECO:0000256" key="1">
    <source>
        <dbReference type="ARBA" id="ARBA00004496"/>
    </source>
</evidence>
<comment type="subcellular location">
    <subcellularLocation>
        <location evidence="1 10">Cytoplasm</location>
    </subcellularLocation>
</comment>